<proteinExistence type="predicted"/>
<dbReference type="HOGENOM" id="CLU_1583734_0_0_11"/>
<keyword evidence="3" id="KW-1185">Reference proteome</keyword>
<name>A0A076NTL2_9CORY</name>
<reference evidence="1 3" key="1">
    <citation type="submission" date="2014-08" db="EMBL/GenBank/DDBJ databases">
        <title>Complete genome sequence of Corynebacterium imitans DSM 44264, isolated from a five-month-old boy with suspected pharyngeal diphtheria.</title>
        <authorList>
            <person name="Mollmann S."/>
            <person name="Albersmeier A."/>
            <person name="Ruckert C."/>
            <person name="Tauch A."/>
        </authorList>
    </citation>
    <scope>NUCLEOTIDE SEQUENCE [LARGE SCALE GENOMIC DNA]</scope>
    <source>
        <strain evidence="1 3">DSM 44264</strain>
    </source>
</reference>
<protein>
    <submittedName>
        <fullName evidence="1">Uncharacterized protein</fullName>
    </submittedName>
</protein>
<dbReference type="AlphaFoldDB" id="A0A076NTL2"/>
<gene>
    <name evidence="1" type="ORF">CIMIT_10400</name>
    <name evidence="2" type="ORF">SAMEA4535761_02138</name>
</gene>
<dbReference type="Proteomes" id="UP000215374">
    <property type="component" value="Chromosome 1"/>
</dbReference>
<reference evidence="2 4" key="2">
    <citation type="submission" date="2017-06" db="EMBL/GenBank/DDBJ databases">
        <authorList>
            <consortium name="Pathogen Informatics"/>
        </authorList>
    </citation>
    <scope>NUCLEOTIDE SEQUENCE [LARGE SCALE GENOMIC DNA]</scope>
    <source>
        <strain evidence="2 4">NCTC13015</strain>
    </source>
</reference>
<organism evidence="1 3">
    <name type="scientific">Corynebacterium imitans</name>
    <dbReference type="NCBI Taxonomy" id="156978"/>
    <lineage>
        <taxon>Bacteria</taxon>
        <taxon>Bacillati</taxon>
        <taxon>Actinomycetota</taxon>
        <taxon>Actinomycetes</taxon>
        <taxon>Mycobacteriales</taxon>
        <taxon>Corynebacteriaceae</taxon>
        <taxon>Corynebacterium</taxon>
    </lineage>
</organism>
<dbReference type="Proteomes" id="UP000028780">
    <property type="component" value="Chromosome"/>
</dbReference>
<evidence type="ECO:0000313" key="1">
    <source>
        <dbReference type="EMBL" id="AIJ34237.1"/>
    </source>
</evidence>
<evidence type="ECO:0000313" key="4">
    <source>
        <dbReference type="Proteomes" id="UP000215374"/>
    </source>
</evidence>
<evidence type="ECO:0000313" key="3">
    <source>
        <dbReference type="Proteomes" id="UP000028780"/>
    </source>
</evidence>
<evidence type="ECO:0000313" key="2">
    <source>
        <dbReference type="EMBL" id="SNV83526.1"/>
    </source>
</evidence>
<sequence length="168" mass="18155">MRVSVEQIASGFRADLSAVRRAVDQGLVELDSAGTLSLMLAQALSRFISEEFKEMFGAEVAFLGDGLVYSTDSDFDRGNMAFAGLSLIGSSNLGIVAGGRELFQVESLEALYKAGVTEISEELAEYGFLIRQKNLSEMQALADAYMLGDARVQQAVRDRLLEGPRSTA</sequence>
<dbReference type="RefSeq" id="WP_038592526.1">
    <property type="nucleotide sequence ID" value="NZ_CP009211.1"/>
</dbReference>
<accession>A0A076NTL2</accession>
<dbReference type="OrthoDB" id="4426102at2"/>
<dbReference type="KEGG" id="cii:CIMIT_10400"/>
<dbReference type="EMBL" id="CP009211">
    <property type="protein sequence ID" value="AIJ34237.1"/>
    <property type="molecule type" value="Genomic_DNA"/>
</dbReference>
<dbReference type="EMBL" id="LT906467">
    <property type="protein sequence ID" value="SNV83526.1"/>
    <property type="molecule type" value="Genomic_DNA"/>
</dbReference>